<reference evidence="2" key="1">
    <citation type="submission" date="2021-10" db="EMBL/GenBank/DDBJ databases">
        <title>Novel species in genus Arthrobacter.</title>
        <authorList>
            <person name="Liu Y."/>
        </authorList>
    </citation>
    <scope>NUCLEOTIDE SEQUENCE</scope>
    <source>
        <strain evidence="2">Zg-Y453</strain>
    </source>
</reference>
<proteinExistence type="predicted"/>
<dbReference type="Pfam" id="PF13508">
    <property type="entry name" value="Acetyltransf_7"/>
    <property type="match status" value="1"/>
</dbReference>
<evidence type="ECO:0000313" key="3">
    <source>
        <dbReference type="Proteomes" id="UP001139158"/>
    </source>
</evidence>
<keyword evidence="3" id="KW-1185">Reference proteome</keyword>
<feature type="domain" description="N-acetyltransferase" evidence="1">
    <location>
        <begin position="83"/>
        <end position="216"/>
    </location>
</feature>
<dbReference type="CDD" id="cd04301">
    <property type="entry name" value="NAT_SF"/>
    <property type="match status" value="1"/>
</dbReference>
<dbReference type="GO" id="GO:0016747">
    <property type="term" value="F:acyltransferase activity, transferring groups other than amino-acyl groups"/>
    <property type="evidence" value="ECO:0007669"/>
    <property type="project" value="InterPro"/>
</dbReference>
<evidence type="ECO:0000259" key="1">
    <source>
        <dbReference type="PROSITE" id="PS51186"/>
    </source>
</evidence>
<dbReference type="EMBL" id="JAJFZV010000001">
    <property type="protein sequence ID" value="MCC3296346.1"/>
    <property type="molecule type" value="Genomic_DNA"/>
</dbReference>
<evidence type="ECO:0000313" key="2">
    <source>
        <dbReference type="EMBL" id="MCC3296346.1"/>
    </source>
</evidence>
<dbReference type="PROSITE" id="PS51186">
    <property type="entry name" value="GNAT"/>
    <property type="match status" value="1"/>
</dbReference>
<name>A0A9X1MAU4_9MICC</name>
<organism evidence="2 3">
    <name type="scientific">Arthrobacter caoxuetaonis</name>
    <dbReference type="NCBI Taxonomy" id="2886935"/>
    <lineage>
        <taxon>Bacteria</taxon>
        <taxon>Bacillati</taxon>
        <taxon>Actinomycetota</taxon>
        <taxon>Actinomycetes</taxon>
        <taxon>Micrococcales</taxon>
        <taxon>Micrococcaceae</taxon>
        <taxon>Arthrobacter</taxon>
    </lineage>
</organism>
<dbReference type="Proteomes" id="UP001139158">
    <property type="component" value="Unassembled WGS sequence"/>
</dbReference>
<dbReference type="InterPro" id="IPR000182">
    <property type="entry name" value="GNAT_dom"/>
</dbReference>
<accession>A0A9X1MAU4</accession>
<sequence>MNALTDELLDTWFTGWALARGYQTRREGRFPAAFLHDKTNNWEYFALEPSQDEFAALASSARQGAGRLFTIVTSRIGEFNGAANVYGLSVRSTDEVFMVLDMDGQDIEDPLPPDGFEAETFRRGTGGKVLVTLDGGPAALGHVAVVDGYAVYDQIATEPDFRRRGLGSYVMRALTAVALEHDAETGLLISPETGLELYRYLGWDSLASVMMFEPRL</sequence>
<dbReference type="RefSeq" id="WP_227894084.1">
    <property type="nucleotide sequence ID" value="NZ_CP099466.1"/>
</dbReference>
<protein>
    <submittedName>
        <fullName evidence="2">GNAT family N-acetyltransferase</fullName>
    </submittedName>
</protein>
<gene>
    <name evidence="2" type="ORF">LJ757_00825</name>
</gene>
<dbReference type="Gene3D" id="3.40.630.30">
    <property type="match status" value="1"/>
</dbReference>
<dbReference type="InterPro" id="IPR016181">
    <property type="entry name" value="Acyl_CoA_acyltransferase"/>
</dbReference>
<dbReference type="SUPFAM" id="SSF55729">
    <property type="entry name" value="Acyl-CoA N-acyltransferases (Nat)"/>
    <property type="match status" value="1"/>
</dbReference>
<comment type="caution">
    <text evidence="2">The sequence shown here is derived from an EMBL/GenBank/DDBJ whole genome shotgun (WGS) entry which is preliminary data.</text>
</comment>
<dbReference type="AlphaFoldDB" id="A0A9X1MAU4"/>